<dbReference type="InterPro" id="IPR016062">
    <property type="entry name" value="TM1410-rel"/>
</dbReference>
<evidence type="ECO:0000259" key="1">
    <source>
        <dbReference type="Pfam" id="PF03537"/>
    </source>
</evidence>
<evidence type="ECO:0000313" key="2">
    <source>
        <dbReference type="EMBL" id="MFL9925597.1"/>
    </source>
</evidence>
<accession>A0ABW9AB98</accession>
<dbReference type="PRINTS" id="PR01545">
    <property type="entry name" value="THEMAYE10DUF"/>
</dbReference>
<dbReference type="Gene3D" id="3.20.20.70">
    <property type="entry name" value="Aldolase class I"/>
    <property type="match status" value="1"/>
</dbReference>
<name>A0ABW9AB98_9BURK</name>
<organism evidence="2 3">
    <name type="scientific">Herbaspirillum lusitanum</name>
    <dbReference type="NCBI Taxonomy" id="213312"/>
    <lineage>
        <taxon>Bacteria</taxon>
        <taxon>Pseudomonadati</taxon>
        <taxon>Pseudomonadota</taxon>
        <taxon>Betaproteobacteria</taxon>
        <taxon>Burkholderiales</taxon>
        <taxon>Oxalobacteraceae</taxon>
        <taxon>Herbaspirillum</taxon>
    </lineage>
</organism>
<evidence type="ECO:0000313" key="3">
    <source>
        <dbReference type="Proteomes" id="UP001629246"/>
    </source>
</evidence>
<dbReference type="InterPro" id="IPR017853">
    <property type="entry name" value="GH"/>
</dbReference>
<dbReference type="SUPFAM" id="SSF51445">
    <property type="entry name" value="(Trans)glycosidases"/>
    <property type="match status" value="1"/>
</dbReference>
<dbReference type="InterPro" id="IPR004352">
    <property type="entry name" value="GH114_TIM-barrel"/>
</dbReference>
<dbReference type="Proteomes" id="UP001629246">
    <property type="component" value="Unassembled WGS sequence"/>
</dbReference>
<dbReference type="InterPro" id="IPR013785">
    <property type="entry name" value="Aldolase_TIM"/>
</dbReference>
<dbReference type="PANTHER" id="PTHR35882">
    <property type="entry name" value="PELA"/>
    <property type="match status" value="1"/>
</dbReference>
<comment type="caution">
    <text evidence="2">The sequence shown here is derived from an EMBL/GenBank/DDBJ whole genome shotgun (WGS) entry which is preliminary data.</text>
</comment>
<keyword evidence="3" id="KW-1185">Reference proteome</keyword>
<reference evidence="2 3" key="1">
    <citation type="journal article" date="2024" name="Chem. Sci.">
        <title>Discovery of megapolipeptins by genome mining of a Burkholderiales bacteria collection.</title>
        <authorList>
            <person name="Paulo B.S."/>
            <person name="Recchia M.J.J."/>
            <person name="Lee S."/>
            <person name="Fergusson C.H."/>
            <person name="Romanowski S.B."/>
            <person name="Hernandez A."/>
            <person name="Krull N."/>
            <person name="Liu D.Y."/>
            <person name="Cavanagh H."/>
            <person name="Bos A."/>
            <person name="Gray C.A."/>
            <person name="Murphy B.T."/>
            <person name="Linington R.G."/>
            <person name="Eustaquio A.S."/>
        </authorList>
    </citation>
    <scope>NUCLEOTIDE SEQUENCE [LARGE SCALE GENOMIC DNA]</scope>
    <source>
        <strain evidence="2 3">RL21-008-BIB-A</strain>
    </source>
</reference>
<dbReference type="PANTHER" id="PTHR35882:SF2">
    <property type="entry name" value="PELA"/>
    <property type="match status" value="1"/>
</dbReference>
<dbReference type="RefSeq" id="WP_408158786.1">
    <property type="nucleotide sequence ID" value="NZ_JAQQFM010000006.1"/>
</dbReference>
<feature type="domain" description="Glycoside-hydrolase family GH114 TIM-barrel" evidence="1">
    <location>
        <begin position="25"/>
        <end position="248"/>
    </location>
</feature>
<dbReference type="Pfam" id="PF03537">
    <property type="entry name" value="Glyco_hydro_114"/>
    <property type="match status" value="1"/>
</dbReference>
<dbReference type="EMBL" id="JAQQFM010000006">
    <property type="protein sequence ID" value="MFL9925597.1"/>
    <property type="molecule type" value="Genomic_DNA"/>
</dbReference>
<gene>
    <name evidence="2" type="ORF">PQR62_15060</name>
</gene>
<protein>
    <submittedName>
        <fullName evidence="2">Endo alpha-1,4 polygalactosaminidase</fullName>
    </submittedName>
</protein>
<sequence>MPAQAADAPAGAPASVAFFYGANPPLADLQAFDVAVVEPEFVKNPAARNRAPGDGAHSLFAYVSLGEVQPVRPYYKQLPPHSLRGDNAAWGSRVIDQTAPGWRDFFLDRIIAPLWQQGWRGFFLDTLDSYQLFARTDAERAAQTAAMVDILREFKRRYPDARLMLNRGFELLPQIAPLTYAVAAESLYRGYDAGRRAYRAVPDEDRAWLLGQMETVRDQYHLPVISIDYVDPQQPGARDLARATADKISSTASFPGWRMVH</sequence>
<proteinExistence type="predicted"/>